<dbReference type="Proteomes" id="UP001285441">
    <property type="component" value="Unassembled WGS sequence"/>
</dbReference>
<name>A0AAE0U0W8_9PEZI</name>
<dbReference type="AlphaFoldDB" id="A0AAE0U0W8"/>
<sequence length="219" mass="25552">MEGLESTLIMEYNVANANNKIPKENWPPISVPQGMSQTEARQPTIESTTTETLLALLGLKLENAKAKTKQLLRDSWRPFNDMKRRHMEDRDVRIDNRCRKSQHPRLRRAWERVKDSEEWQMARTAVRHEEKLKCWTKRRDEVVICCDYLAAKRHILQGQVSEHHLQGWTMGALAEGVPRVEDSEILKKQNEYQKNWTFFALRASGTIQVMENLCLSGPV</sequence>
<evidence type="ECO:0000313" key="2">
    <source>
        <dbReference type="Proteomes" id="UP001285441"/>
    </source>
</evidence>
<accession>A0AAE0U0W8</accession>
<proteinExistence type="predicted"/>
<comment type="caution">
    <text evidence="1">The sequence shown here is derived from an EMBL/GenBank/DDBJ whole genome shotgun (WGS) entry which is preliminary data.</text>
</comment>
<reference evidence="1" key="2">
    <citation type="submission" date="2023-06" db="EMBL/GenBank/DDBJ databases">
        <authorList>
            <consortium name="Lawrence Berkeley National Laboratory"/>
            <person name="Haridas S."/>
            <person name="Hensen N."/>
            <person name="Bonometti L."/>
            <person name="Westerberg I."/>
            <person name="Brannstrom I.O."/>
            <person name="Guillou S."/>
            <person name="Cros-Aarteil S."/>
            <person name="Calhoun S."/>
            <person name="Kuo A."/>
            <person name="Mondo S."/>
            <person name="Pangilinan J."/>
            <person name="Riley R."/>
            <person name="LaButti K."/>
            <person name="Andreopoulos B."/>
            <person name="Lipzen A."/>
            <person name="Chen C."/>
            <person name="Yanf M."/>
            <person name="Daum C."/>
            <person name="Ng V."/>
            <person name="Clum A."/>
            <person name="Steindorff A."/>
            <person name="Ohm R."/>
            <person name="Martin F."/>
            <person name="Silar P."/>
            <person name="Natvig D."/>
            <person name="Lalanne C."/>
            <person name="Gautier V."/>
            <person name="Ament-velasquez S.L."/>
            <person name="Kruys A."/>
            <person name="Hutchinson M.I."/>
            <person name="Powell A.J."/>
            <person name="Barry K."/>
            <person name="Miller A.N."/>
            <person name="Grigoriev I.V."/>
            <person name="Debuchy R."/>
            <person name="Gladieux P."/>
            <person name="Thoren M.H."/>
            <person name="Johannesson H."/>
        </authorList>
    </citation>
    <scope>NUCLEOTIDE SEQUENCE</scope>
    <source>
        <strain evidence="1">CBS 232.78</strain>
    </source>
</reference>
<evidence type="ECO:0000313" key="1">
    <source>
        <dbReference type="EMBL" id="KAK3386515.1"/>
    </source>
</evidence>
<organism evidence="1 2">
    <name type="scientific">Podospora didyma</name>
    <dbReference type="NCBI Taxonomy" id="330526"/>
    <lineage>
        <taxon>Eukaryota</taxon>
        <taxon>Fungi</taxon>
        <taxon>Dikarya</taxon>
        <taxon>Ascomycota</taxon>
        <taxon>Pezizomycotina</taxon>
        <taxon>Sordariomycetes</taxon>
        <taxon>Sordariomycetidae</taxon>
        <taxon>Sordariales</taxon>
        <taxon>Podosporaceae</taxon>
        <taxon>Podospora</taxon>
    </lineage>
</organism>
<protein>
    <submittedName>
        <fullName evidence="1">Uncharacterized protein</fullName>
    </submittedName>
</protein>
<reference evidence="1" key="1">
    <citation type="journal article" date="2023" name="Mol. Phylogenet. Evol.">
        <title>Genome-scale phylogeny and comparative genomics of the fungal order Sordariales.</title>
        <authorList>
            <person name="Hensen N."/>
            <person name="Bonometti L."/>
            <person name="Westerberg I."/>
            <person name="Brannstrom I.O."/>
            <person name="Guillou S."/>
            <person name="Cros-Aarteil S."/>
            <person name="Calhoun S."/>
            <person name="Haridas S."/>
            <person name="Kuo A."/>
            <person name="Mondo S."/>
            <person name="Pangilinan J."/>
            <person name="Riley R."/>
            <person name="LaButti K."/>
            <person name="Andreopoulos B."/>
            <person name="Lipzen A."/>
            <person name="Chen C."/>
            <person name="Yan M."/>
            <person name="Daum C."/>
            <person name="Ng V."/>
            <person name="Clum A."/>
            <person name="Steindorff A."/>
            <person name="Ohm R.A."/>
            <person name="Martin F."/>
            <person name="Silar P."/>
            <person name="Natvig D.O."/>
            <person name="Lalanne C."/>
            <person name="Gautier V."/>
            <person name="Ament-Velasquez S.L."/>
            <person name="Kruys A."/>
            <person name="Hutchinson M.I."/>
            <person name="Powell A.J."/>
            <person name="Barry K."/>
            <person name="Miller A.N."/>
            <person name="Grigoriev I.V."/>
            <person name="Debuchy R."/>
            <person name="Gladieux P."/>
            <person name="Hiltunen Thoren M."/>
            <person name="Johannesson H."/>
        </authorList>
    </citation>
    <scope>NUCLEOTIDE SEQUENCE</scope>
    <source>
        <strain evidence="1">CBS 232.78</strain>
    </source>
</reference>
<gene>
    <name evidence="1" type="ORF">B0H63DRAFT_447458</name>
</gene>
<dbReference type="EMBL" id="JAULSW010000003">
    <property type="protein sequence ID" value="KAK3386515.1"/>
    <property type="molecule type" value="Genomic_DNA"/>
</dbReference>
<keyword evidence="2" id="KW-1185">Reference proteome</keyword>